<dbReference type="RefSeq" id="WP_157308091.1">
    <property type="nucleotide sequence ID" value="NZ_WRXN01000010.1"/>
</dbReference>
<dbReference type="InterPro" id="IPR027417">
    <property type="entry name" value="P-loop_NTPase"/>
</dbReference>
<organism evidence="1 2">
    <name type="scientific">Chitinophaga tropicalis</name>
    <dbReference type="NCBI Taxonomy" id="2683588"/>
    <lineage>
        <taxon>Bacteria</taxon>
        <taxon>Pseudomonadati</taxon>
        <taxon>Bacteroidota</taxon>
        <taxon>Chitinophagia</taxon>
        <taxon>Chitinophagales</taxon>
        <taxon>Chitinophagaceae</taxon>
        <taxon>Chitinophaga</taxon>
    </lineage>
</organism>
<evidence type="ECO:0000313" key="1">
    <source>
        <dbReference type="EMBL" id="MVT10647.1"/>
    </source>
</evidence>
<sequence>MESHYNYGSIIDHIRQKWKEKHGFEFKITETDKPVINKLLAYFLRDEEMAAAAQLDLAKGIMLTGPIGCGKTSLMSLMNEVCSRTHQHLYRSGRDISIEYGRSGLDVLYKYTTNSFFPYTNVPRVYCFDDLGLEPRMPFWGDFNVMTEILLSRYQLMMSRRMVTHVITTLSADELEQLYGNRVRSCFRAMFNLIAYSHDAPDKRK</sequence>
<dbReference type="Gene3D" id="3.40.50.300">
    <property type="entry name" value="P-loop containing nucleotide triphosphate hydrolases"/>
    <property type="match status" value="1"/>
</dbReference>
<comment type="caution">
    <text evidence="1">The sequence shown here is derived from an EMBL/GenBank/DDBJ whole genome shotgun (WGS) entry which is preliminary data.</text>
</comment>
<dbReference type="EMBL" id="WRXN01000010">
    <property type="protein sequence ID" value="MVT10647.1"/>
    <property type="molecule type" value="Genomic_DNA"/>
</dbReference>
<dbReference type="Proteomes" id="UP000461730">
    <property type="component" value="Unassembled WGS sequence"/>
</dbReference>
<reference evidence="1 2" key="1">
    <citation type="submission" date="2019-12" db="EMBL/GenBank/DDBJ databases">
        <title>Chitinophaga sp. strain ysch24 (GDMCC 1.1355), whole genome shotgun sequence.</title>
        <authorList>
            <person name="Zhang X."/>
        </authorList>
    </citation>
    <scope>NUCLEOTIDE SEQUENCE [LARGE SCALE GENOMIC DNA]</scope>
    <source>
        <strain evidence="2">ysch24</strain>
    </source>
</reference>
<dbReference type="AlphaFoldDB" id="A0A7K1U8D6"/>
<gene>
    <name evidence="1" type="ORF">GO493_20420</name>
</gene>
<proteinExistence type="predicted"/>
<evidence type="ECO:0000313" key="2">
    <source>
        <dbReference type="Proteomes" id="UP000461730"/>
    </source>
</evidence>
<accession>A0A7K1U8D6</accession>
<keyword evidence="2" id="KW-1185">Reference proteome</keyword>
<dbReference type="SUPFAM" id="SSF52540">
    <property type="entry name" value="P-loop containing nucleoside triphosphate hydrolases"/>
    <property type="match status" value="1"/>
</dbReference>
<protein>
    <submittedName>
        <fullName evidence="1">ATPase</fullName>
    </submittedName>
</protein>
<name>A0A7K1U8D6_9BACT</name>